<keyword evidence="3" id="KW-1185">Reference proteome</keyword>
<reference evidence="2 3" key="1">
    <citation type="submission" date="2023-12" db="EMBL/GenBank/DDBJ databases">
        <title>Baltic Sea Cyanobacteria.</title>
        <authorList>
            <person name="Delbaje E."/>
            <person name="Fewer D.P."/>
            <person name="Shishido T.K."/>
        </authorList>
    </citation>
    <scope>NUCLEOTIDE SEQUENCE [LARGE SCALE GENOMIC DNA]</scope>
    <source>
        <strain evidence="2 3">CCNP 1315</strain>
    </source>
</reference>
<dbReference type="RefSeq" id="WP_323220517.1">
    <property type="nucleotide sequence ID" value="NZ_JAYGHT010000005.1"/>
</dbReference>
<dbReference type="Pfam" id="PF16955">
    <property type="entry name" value="OFeT_1"/>
    <property type="match status" value="1"/>
</dbReference>
<dbReference type="InterPro" id="IPR031594">
    <property type="entry name" value="OFeT_1"/>
</dbReference>
<keyword evidence="1" id="KW-1133">Transmembrane helix</keyword>
<feature type="transmembrane region" description="Helical" evidence="1">
    <location>
        <begin position="6"/>
        <end position="28"/>
    </location>
</feature>
<feature type="transmembrane region" description="Helical" evidence="1">
    <location>
        <begin position="182"/>
        <end position="200"/>
    </location>
</feature>
<feature type="transmembrane region" description="Helical" evidence="1">
    <location>
        <begin position="61"/>
        <end position="82"/>
    </location>
</feature>
<keyword evidence="1" id="KW-0812">Transmembrane</keyword>
<dbReference type="Proteomes" id="UP001301728">
    <property type="component" value="Unassembled WGS sequence"/>
</dbReference>
<sequence length="253" mass="27176">MNWSIFLAAAGSASVEFLETAAIAYAIARSGYAREAIWGTVAGLTGVAVVAIALGSSLQLIPLYLLQILIGSLLIWFGWGWVKKSVLRQAKGKRAGWMSDDPLEAEGISIETEPQGFSPLNFMIMAKSAALEGLEVAIIVTTLGLASAAWKEAISATILALVFSLGLVTLLHQYLLKLPEVLIKLCAGILLTALGTFWLGEGLGFEWIFEEFAILMLVSLYSLAATVAIYMLKKNQDSIDYATPLVKSEQSSN</sequence>
<name>A0ABU5TSR7_9CYAN</name>
<evidence type="ECO:0000313" key="3">
    <source>
        <dbReference type="Proteomes" id="UP001301728"/>
    </source>
</evidence>
<keyword evidence="1" id="KW-0472">Membrane</keyword>
<comment type="caution">
    <text evidence="2">The sequence shown here is derived from an EMBL/GenBank/DDBJ whole genome shotgun (WGS) entry which is preliminary data.</text>
</comment>
<feature type="transmembrane region" description="Helical" evidence="1">
    <location>
        <begin position="35"/>
        <end position="55"/>
    </location>
</feature>
<gene>
    <name evidence="2" type="ORF">VB854_03155</name>
</gene>
<feature type="transmembrane region" description="Helical" evidence="1">
    <location>
        <begin position="156"/>
        <end position="175"/>
    </location>
</feature>
<feature type="transmembrane region" description="Helical" evidence="1">
    <location>
        <begin position="129"/>
        <end position="150"/>
    </location>
</feature>
<evidence type="ECO:0000256" key="1">
    <source>
        <dbReference type="SAM" id="Phobius"/>
    </source>
</evidence>
<proteinExistence type="predicted"/>
<dbReference type="EMBL" id="JAYGHT010000005">
    <property type="protein sequence ID" value="MEA5517943.1"/>
    <property type="molecule type" value="Genomic_DNA"/>
</dbReference>
<protein>
    <submittedName>
        <fullName evidence="2">COG4280 domain-containing protein</fullName>
    </submittedName>
</protein>
<organism evidence="2 3">
    <name type="scientific">Limnoraphis robusta CCNP1315</name>
    <dbReference type="NCBI Taxonomy" id="3110306"/>
    <lineage>
        <taxon>Bacteria</taxon>
        <taxon>Bacillati</taxon>
        <taxon>Cyanobacteriota</taxon>
        <taxon>Cyanophyceae</taxon>
        <taxon>Oscillatoriophycideae</taxon>
        <taxon>Oscillatoriales</taxon>
        <taxon>Sirenicapillariaceae</taxon>
        <taxon>Limnoraphis</taxon>
    </lineage>
</organism>
<evidence type="ECO:0000313" key="2">
    <source>
        <dbReference type="EMBL" id="MEA5517943.1"/>
    </source>
</evidence>
<accession>A0ABU5TSR7</accession>
<feature type="transmembrane region" description="Helical" evidence="1">
    <location>
        <begin position="212"/>
        <end position="232"/>
    </location>
</feature>